<organism evidence="3">
    <name type="scientific">Schizophyllum commune (strain H4-8 / FGSC 9210)</name>
    <name type="common">Split gill fungus</name>
    <dbReference type="NCBI Taxonomy" id="578458"/>
    <lineage>
        <taxon>Eukaryota</taxon>
        <taxon>Fungi</taxon>
        <taxon>Dikarya</taxon>
        <taxon>Basidiomycota</taxon>
        <taxon>Agaricomycotina</taxon>
        <taxon>Agaricomycetes</taxon>
        <taxon>Agaricomycetidae</taxon>
        <taxon>Agaricales</taxon>
        <taxon>Schizophyllaceae</taxon>
        <taxon>Schizophyllum</taxon>
    </lineage>
</organism>
<proteinExistence type="predicted"/>
<dbReference type="GeneID" id="9587283"/>
<dbReference type="VEuPathDB" id="FungiDB:SCHCODRAFT_01096813"/>
<evidence type="ECO:0000313" key="3">
    <source>
        <dbReference type="Proteomes" id="UP000007431"/>
    </source>
</evidence>
<accession>D8Q702</accession>
<dbReference type="KEGG" id="scm:SCHCO_01096813"/>
<sequence length="267" mass="29262">MRPSSSSFLQAPYQRTSSFQHRANARPPPPARCMRQLASSSSSYCKTYAPTRFLLLFLQDLRANSLPCANSRPCANSLPPLPPSSSAAPTRFLFLLPQALRQLASSRQLAPFLLRQAPRQLASSPSSFKHHANACPSSFPQVLCANSLPLYSSTTPSCDNFAPTRPSNLAYTAPPHRLPSNNNVSKVLLPMEDTPPVARDGFVSHQGSLREAQMRRPPLRLHKNLAPRRLYHPRPSCNKPNASATLTCHPQAPARGSALPTRAQDLT</sequence>
<protein>
    <submittedName>
        <fullName evidence="2">Uncharacterized protein</fullName>
    </submittedName>
</protein>
<keyword evidence="3" id="KW-1185">Reference proteome</keyword>
<dbReference type="HOGENOM" id="CLU_074644_0_0_1"/>
<feature type="region of interest" description="Disordered" evidence="1">
    <location>
        <begin position="229"/>
        <end position="267"/>
    </location>
</feature>
<reference evidence="2 3" key="1">
    <citation type="journal article" date="2010" name="Nat. Biotechnol.">
        <title>Genome sequence of the model mushroom Schizophyllum commune.</title>
        <authorList>
            <person name="Ohm R.A."/>
            <person name="de Jong J.F."/>
            <person name="Lugones L.G."/>
            <person name="Aerts A."/>
            <person name="Kothe E."/>
            <person name="Stajich J.E."/>
            <person name="de Vries R.P."/>
            <person name="Record E."/>
            <person name="Levasseur A."/>
            <person name="Baker S.E."/>
            <person name="Bartholomew K.A."/>
            <person name="Coutinho P.M."/>
            <person name="Erdmann S."/>
            <person name="Fowler T.J."/>
            <person name="Gathman A.C."/>
            <person name="Lombard V."/>
            <person name="Henrissat B."/>
            <person name="Knabe N."/>
            <person name="Kuees U."/>
            <person name="Lilly W.W."/>
            <person name="Lindquist E."/>
            <person name="Lucas S."/>
            <person name="Magnuson J.K."/>
            <person name="Piumi F."/>
            <person name="Raudaskoski M."/>
            <person name="Salamov A."/>
            <person name="Schmutz J."/>
            <person name="Schwarze F.W.M.R."/>
            <person name="vanKuyk P.A."/>
            <person name="Horton J.S."/>
            <person name="Grigoriev I.V."/>
            <person name="Woesten H.A.B."/>
        </authorList>
    </citation>
    <scope>NUCLEOTIDE SEQUENCE [LARGE SCALE GENOMIC DNA]</scope>
    <source>
        <strain evidence="3">H4-8 / FGSC 9210</strain>
    </source>
</reference>
<dbReference type="InParanoid" id="D8Q702"/>
<evidence type="ECO:0000256" key="1">
    <source>
        <dbReference type="SAM" id="MobiDB-lite"/>
    </source>
</evidence>
<feature type="region of interest" description="Disordered" evidence="1">
    <location>
        <begin position="1"/>
        <end position="31"/>
    </location>
</feature>
<feature type="compositionally biased region" description="Polar residues" evidence="1">
    <location>
        <begin position="1"/>
        <end position="21"/>
    </location>
</feature>
<feature type="non-terminal residue" evidence="2">
    <location>
        <position position="267"/>
    </location>
</feature>
<dbReference type="EMBL" id="GL377307">
    <property type="protein sequence ID" value="EFI96331.1"/>
    <property type="molecule type" value="Genomic_DNA"/>
</dbReference>
<feature type="compositionally biased region" description="Polar residues" evidence="1">
    <location>
        <begin position="238"/>
        <end position="248"/>
    </location>
</feature>
<dbReference type="AlphaFoldDB" id="D8Q702"/>
<name>D8Q702_SCHCM</name>
<dbReference type="Proteomes" id="UP000007431">
    <property type="component" value="Unassembled WGS sequence"/>
</dbReference>
<evidence type="ECO:0000313" key="2">
    <source>
        <dbReference type="EMBL" id="EFI96331.1"/>
    </source>
</evidence>
<gene>
    <name evidence="2" type="ORF">SCHCODRAFT_109581</name>
</gene>
<dbReference type="RefSeq" id="XP_003031234.1">
    <property type="nucleotide sequence ID" value="XM_003031188.1"/>
</dbReference>